<feature type="domain" description="Jacalin-type lectin" evidence="1">
    <location>
        <begin position="71"/>
        <end position="192"/>
    </location>
</feature>
<name>A0AAD8Y1Y1_9STRA</name>
<proteinExistence type="predicted"/>
<dbReference type="Pfam" id="PF01419">
    <property type="entry name" value="Jacalin"/>
    <property type="match status" value="1"/>
</dbReference>
<dbReference type="Proteomes" id="UP001224775">
    <property type="component" value="Unassembled WGS sequence"/>
</dbReference>
<evidence type="ECO:0000313" key="2">
    <source>
        <dbReference type="EMBL" id="KAK1738114.1"/>
    </source>
</evidence>
<evidence type="ECO:0000259" key="1">
    <source>
        <dbReference type="Pfam" id="PF01419"/>
    </source>
</evidence>
<reference evidence="2" key="1">
    <citation type="submission" date="2023-06" db="EMBL/GenBank/DDBJ databases">
        <title>Survivors Of The Sea: Transcriptome response of Skeletonema marinoi to long-term dormancy.</title>
        <authorList>
            <person name="Pinder M.I.M."/>
            <person name="Kourtchenko O."/>
            <person name="Robertson E.K."/>
            <person name="Larsson T."/>
            <person name="Maumus F."/>
            <person name="Osuna-Cruz C.M."/>
            <person name="Vancaester E."/>
            <person name="Stenow R."/>
            <person name="Vandepoele K."/>
            <person name="Ploug H."/>
            <person name="Bruchert V."/>
            <person name="Godhe A."/>
            <person name="Topel M."/>
        </authorList>
    </citation>
    <scope>NUCLEOTIDE SEQUENCE</scope>
    <source>
        <strain evidence="2">R05AC</strain>
    </source>
</reference>
<dbReference type="AlphaFoldDB" id="A0AAD8Y1Y1"/>
<dbReference type="InterPro" id="IPR001229">
    <property type="entry name" value="Jacalin-like_lectin_dom"/>
</dbReference>
<dbReference type="SUPFAM" id="SSF51101">
    <property type="entry name" value="Mannose-binding lectins"/>
    <property type="match status" value="1"/>
</dbReference>
<organism evidence="2 3">
    <name type="scientific">Skeletonema marinoi</name>
    <dbReference type="NCBI Taxonomy" id="267567"/>
    <lineage>
        <taxon>Eukaryota</taxon>
        <taxon>Sar</taxon>
        <taxon>Stramenopiles</taxon>
        <taxon>Ochrophyta</taxon>
        <taxon>Bacillariophyta</taxon>
        <taxon>Coscinodiscophyceae</taxon>
        <taxon>Thalassiosirophycidae</taxon>
        <taxon>Thalassiosirales</taxon>
        <taxon>Skeletonemataceae</taxon>
        <taxon>Skeletonema</taxon>
        <taxon>Skeletonema marinoi-dohrnii complex</taxon>
    </lineage>
</organism>
<sequence>MTTNTNTNSKMFLRFDRKEHVFAAPTDATVPEATDLRALIIAAEGETQGHRPPRGFNDLQKSLTLCVEGKVDIRRITVFHSRRCCMGVKVVYSCNGNLHIADTHVSNYGYYEGVARESVLNFADDEYLCEVRTRQGDITDQITICTNKRTVSFGGTGGGPDPRDVSNTPVDLTKRVVALVGSFHGVLSRIGTVSILRNWEIIRDFVLVRELVESNRASPKPLNAKRVTFQNVEKEVAVLQELMKVDTGIFRHVLSFLIANVASD</sequence>
<evidence type="ECO:0000313" key="3">
    <source>
        <dbReference type="Proteomes" id="UP001224775"/>
    </source>
</evidence>
<protein>
    <recommendedName>
        <fullName evidence="1">Jacalin-type lectin domain-containing protein</fullName>
    </recommendedName>
</protein>
<dbReference type="Gene3D" id="2.100.10.30">
    <property type="entry name" value="Jacalin-like lectin domain"/>
    <property type="match status" value="1"/>
</dbReference>
<dbReference type="InterPro" id="IPR036404">
    <property type="entry name" value="Jacalin-like_lectin_dom_sf"/>
</dbReference>
<keyword evidence="3" id="KW-1185">Reference proteome</keyword>
<gene>
    <name evidence="2" type="ORF">QTG54_011408</name>
</gene>
<comment type="caution">
    <text evidence="2">The sequence shown here is derived from an EMBL/GenBank/DDBJ whole genome shotgun (WGS) entry which is preliminary data.</text>
</comment>
<accession>A0AAD8Y1Y1</accession>
<dbReference type="EMBL" id="JATAAI010000022">
    <property type="protein sequence ID" value="KAK1738114.1"/>
    <property type="molecule type" value="Genomic_DNA"/>
</dbReference>